<sequence>MAEFERLEELYKYFRPAQNIVDIDIENNDENESGHARLSPDPVLNALAQLGVCRLGCERAFVSLIDNRTQYLVAEVSQSVSLYDAEHHPSDRGLAFGVMALDLVSGICAGTMPAFTDRTGECKISTSNITANSKSFIVRDFTLETKYHSRPYVVDFPYMRFYAGVPIRSDSGHVIGTYAVIDSQPRDGLDDTSLVVLTEIASTIMRHLELLKIQTSHDDALRLLGGLKSFVEGSNTLVKTAIAQPDGQKLPLPDQIENSDRPESPIAGQEHLNGTGHESPTNSTGNEHHAGHNDPTLRTINHKLDVPISQPNVKPDTSGAVEAVETAHASSTDQHASSQDTGSPGTPSQYDSLLARAAELIRTAMRMDEVLLVDAPSSTPSFAGSNIPVKANTSYTTNRFARPISSDEQETTSHSTLSNGHIPGHESGAVSHTPSNGSVQPTTTDRNPVLEDLYNELLSQYPKGCYFNFTDKEAEYDLANTAEVYSGLYSTDYKHPTILPEIFDENHQNRLDKILQAVFPLAKSMMFLPLFGPENSECPFSIVAWSSESRRIIQQEDFSYLGLFGVAIQAEFAQIITAIQNRAKSDFISSISHELRSPLHGILGNAELLLDSNIEQEQRQMAEMIEKCGKSLLSTMDHILIYSKINVSTKHGHLPDHGVDDEGSIDLSAVIEDSVDALVAGNHFRALSGKPHSSDESKSQAISHQSPAKPTNDQQGPVVSLIIDHCPNWHVFTEAPVWARCVMNVLGNALKYTKSGSIEVRLQLAPSLGGEPGEPIHEVKLSISDTGRGISPDYLRSHLFQPFLQENASSDGLGLGLSIVRTLVNGLNGSIHVQSTLGKGTTVEILVPLKVESPRIESLTEKQGILSAKHSGRKICFVGPTHRRSKSDTNSQSPTYGKGDAALSSALSMYCRQWFDMEVSYAETLEHATADTVVIFEQDLKSLQNGKTNRQDKDNQHPGHSFLIIPKISAMSHRPSLIKADGIFYLIPPFGPRRLACVLEQAFGYADKIKNSVMVPQYPEIIGTMAIRTKHQEAEPDKNDITADSHKPSDKESQSEPQGHAMTLIVDDNEVNVKLLEKCLKRWGIAYKTAFDGAQAVEAFQNSGHAFDYILMDISMPVMNGIDATREIRKLEAAQQHSYPRTRIIAMTGLGNERTRQEALASGMNVFLTKPIRLREVKTLLQVK</sequence>
<proteinExistence type="predicted"/>
<evidence type="ECO:0000313" key="2">
    <source>
        <dbReference type="Proteomes" id="UP001172386"/>
    </source>
</evidence>
<organism evidence="1 2">
    <name type="scientific">Neophaeococcomyces mojaviensis</name>
    <dbReference type="NCBI Taxonomy" id="3383035"/>
    <lineage>
        <taxon>Eukaryota</taxon>
        <taxon>Fungi</taxon>
        <taxon>Dikarya</taxon>
        <taxon>Ascomycota</taxon>
        <taxon>Pezizomycotina</taxon>
        <taxon>Eurotiomycetes</taxon>
        <taxon>Chaetothyriomycetidae</taxon>
        <taxon>Chaetothyriales</taxon>
        <taxon>Chaetothyriales incertae sedis</taxon>
        <taxon>Neophaeococcomyces</taxon>
    </lineage>
</organism>
<protein>
    <submittedName>
        <fullName evidence="1">Uncharacterized protein</fullName>
    </submittedName>
</protein>
<name>A0ACC3AH74_9EURO</name>
<keyword evidence="2" id="KW-1185">Reference proteome</keyword>
<accession>A0ACC3AH74</accession>
<reference evidence="1" key="1">
    <citation type="submission" date="2022-10" db="EMBL/GenBank/DDBJ databases">
        <title>Culturing micro-colonial fungi from biological soil crusts in the Mojave desert and describing Neophaeococcomyces mojavensis, and introducing the new genera and species Taxawa tesnikishii.</title>
        <authorList>
            <person name="Kurbessoian T."/>
            <person name="Stajich J.E."/>
        </authorList>
    </citation>
    <scope>NUCLEOTIDE SEQUENCE</scope>
    <source>
        <strain evidence="1">JES_112</strain>
    </source>
</reference>
<dbReference type="EMBL" id="JAPDRQ010000015">
    <property type="protein sequence ID" value="KAJ9662480.1"/>
    <property type="molecule type" value="Genomic_DNA"/>
</dbReference>
<evidence type="ECO:0000313" key="1">
    <source>
        <dbReference type="EMBL" id="KAJ9662480.1"/>
    </source>
</evidence>
<comment type="caution">
    <text evidence="1">The sequence shown here is derived from an EMBL/GenBank/DDBJ whole genome shotgun (WGS) entry which is preliminary data.</text>
</comment>
<gene>
    <name evidence="1" type="ORF">H2198_001369</name>
</gene>
<dbReference type="Proteomes" id="UP001172386">
    <property type="component" value="Unassembled WGS sequence"/>
</dbReference>